<dbReference type="GO" id="GO:0043590">
    <property type="term" value="C:bacterial nucleoid"/>
    <property type="evidence" value="ECO:0007669"/>
    <property type="project" value="TreeGrafter"/>
</dbReference>
<evidence type="ECO:0000256" key="7">
    <source>
        <dbReference type="HAMAP-Rule" id="MF_00201"/>
    </source>
</evidence>
<evidence type="ECO:0000256" key="5">
    <source>
        <dbReference type="ARBA" id="ARBA00023204"/>
    </source>
</evidence>
<dbReference type="EMBL" id="FNGA01000003">
    <property type="protein sequence ID" value="SDL20148.1"/>
    <property type="molecule type" value="Genomic_DNA"/>
</dbReference>
<dbReference type="InterPro" id="IPR012340">
    <property type="entry name" value="NA-bd_OB-fold"/>
</dbReference>
<evidence type="ECO:0000256" key="6">
    <source>
        <dbReference type="ARBA" id="ARBA00033409"/>
    </source>
</evidence>
<evidence type="ECO:0000256" key="2">
    <source>
        <dbReference type="ARBA" id="ARBA00021310"/>
    </source>
</evidence>
<keyword evidence="10" id="KW-1185">Reference proteome</keyword>
<evidence type="ECO:0000256" key="4">
    <source>
        <dbReference type="ARBA" id="ARBA00023172"/>
    </source>
</evidence>
<dbReference type="STRING" id="246191.SAMN05660337_2446"/>
<protein>
    <recommendedName>
        <fullName evidence="2 7">DNA repair protein RecO</fullName>
    </recommendedName>
    <alternativeName>
        <fullName evidence="6 7">Recombination protein O</fullName>
    </alternativeName>
</protein>
<dbReference type="NCBIfam" id="TIGR00613">
    <property type="entry name" value="reco"/>
    <property type="match status" value="1"/>
</dbReference>
<feature type="domain" description="DNA replication/recombination mediator RecO N-terminal" evidence="8">
    <location>
        <begin position="1"/>
        <end position="80"/>
    </location>
</feature>
<dbReference type="Proteomes" id="UP000199053">
    <property type="component" value="Unassembled WGS sequence"/>
</dbReference>
<evidence type="ECO:0000259" key="8">
    <source>
        <dbReference type="Pfam" id="PF11967"/>
    </source>
</evidence>
<dbReference type="PANTHER" id="PTHR33991">
    <property type="entry name" value="DNA REPAIR PROTEIN RECO"/>
    <property type="match status" value="1"/>
</dbReference>
<dbReference type="InterPro" id="IPR003717">
    <property type="entry name" value="RecO"/>
</dbReference>
<dbReference type="SUPFAM" id="SSF50249">
    <property type="entry name" value="Nucleic acid-binding proteins"/>
    <property type="match status" value="1"/>
</dbReference>
<dbReference type="Gene3D" id="2.40.50.140">
    <property type="entry name" value="Nucleic acid-binding proteins"/>
    <property type="match status" value="1"/>
</dbReference>
<dbReference type="GO" id="GO:0006310">
    <property type="term" value="P:DNA recombination"/>
    <property type="evidence" value="ECO:0007669"/>
    <property type="project" value="UniProtKB-UniRule"/>
</dbReference>
<dbReference type="Pfam" id="PF02565">
    <property type="entry name" value="RecO_C"/>
    <property type="match status" value="1"/>
</dbReference>
<organism evidence="9 10">
    <name type="scientific">Maridesulfovibrio ferrireducens</name>
    <dbReference type="NCBI Taxonomy" id="246191"/>
    <lineage>
        <taxon>Bacteria</taxon>
        <taxon>Pseudomonadati</taxon>
        <taxon>Thermodesulfobacteriota</taxon>
        <taxon>Desulfovibrionia</taxon>
        <taxon>Desulfovibrionales</taxon>
        <taxon>Desulfovibrionaceae</taxon>
        <taxon>Maridesulfovibrio</taxon>
    </lineage>
</organism>
<dbReference type="HAMAP" id="MF_00201">
    <property type="entry name" value="RecO"/>
    <property type="match status" value="1"/>
</dbReference>
<dbReference type="Pfam" id="PF11967">
    <property type="entry name" value="RecO_N"/>
    <property type="match status" value="1"/>
</dbReference>
<evidence type="ECO:0000256" key="1">
    <source>
        <dbReference type="ARBA" id="ARBA00007452"/>
    </source>
</evidence>
<dbReference type="InterPro" id="IPR042242">
    <property type="entry name" value="RecO_C"/>
</dbReference>
<dbReference type="Gene3D" id="1.20.1440.120">
    <property type="entry name" value="Recombination protein O, C-terminal domain"/>
    <property type="match status" value="1"/>
</dbReference>
<reference evidence="10" key="1">
    <citation type="submission" date="2016-10" db="EMBL/GenBank/DDBJ databases">
        <authorList>
            <person name="Varghese N."/>
            <person name="Submissions S."/>
        </authorList>
    </citation>
    <scope>NUCLEOTIDE SEQUENCE [LARGE SCALE GENOMIC DNA]</scope>
    <source>
        <strain evidence="10">DSM 16995</strain>
    </source>
</reference>
<dbReference type="InterPro" id="IPR037278">
    <property type="entry name" value="ARFGAP/RecO"/>
</dbReference>
<comment type="function">
    <text evidence="7">Involved in DNA repair and RecF pathway recombination.</text>
</comment>
<sequence length="246" mass="27838">METTDKVLILKTGKFKENDLWVRFLSASRGVQTAFAFGGSRSRKRFGGCLEPFSQVLFKIETNKTGAYQVLKEGSLMKSYPEIRTNLRKTGLAANCLKFIESAGTEKESSRRVFDLLSETLDVIESSEPDDFFPLFFRAKVAFEQGYNPDFTICARCGKPLFSARPVVFDIEKGVITCSECDNGRRGDSVGSGTIRTLAWIQDTGPSNWMPLNLPYEIRQECFSVMDKFMAYHMGLVWEESGYRKI</sequence>
<keyword evidence="3 7" id="KW-0227">DNA damage</keyword>
<dbReference type="InterPro" id="IPR022572">
    <property type="entry name" value="DNA_rep/recomb_RecO_N"/>
</dbReference>
<dbReference type="AlphaFoldDB" id="A0A1G9I4H1"/>
<keyword evidence="4 7" id="KW-0233">DNA recombination</keyword>
<dbReference type="OrthoDB" id="9780797at2"/>
<accession>A0A1G9I4H1</accession>
<comment type="similarity">
    <text evidence="1 7">Belongs to the RecO family.</text>
</comment>
<evidence type="ECO:0000313" key="10">
    <source>
        <dbReference type="Proteomes" id="UP000199053"/>
    </source>
</evidence>
<proteinExistence type="inferred from homology"/>
<keyword evidence="5 7" id="KW-0234">DNA repair</keyword>
<dbReference type="RefSeq" id="WP_092161471.1">
    <property type="nucleotide sequence ID" value="NZ_FNGA01000003.1"/>
</dbReference>
<evidence type="ECO:0000256" key="3">
    <source>
        <dbReference type="ARBA" id="ARBA00022763"/>
    </source>
</evidence>
<dbReference type="Gene3D" id="6.20.220.20">
    <property type="entry name" value="Recombination protein O, zinc-binding domain"/>
    <property type="match status" value="1"/>
</dbReference>
<dbReference type="GO" id="GO:0006302">
    <property type="term" value="P:double-strand break repair"/>
    <property type="evidence" value="ECO:0007669"/>
    <property type="project" value="TreeGrafter"/>
</dbReference>
<dbReference type="SUPFAM" id="SSF57863">
    <property type="entry name" value="ArfGap/RecO-like zinc finger"/>
    <property type="match status" value="1"/>
</dbReference>
<dbReference type="PANTHER" id="PTHR33991:SF1">
    <property type="entry name" value="DNA REPAIR PROTEIN RECO"/>
    <property type="match status" value="1"/>
</dbReference>
<evidence type="ECO:0000313" key="9">
    <source>
        <dbReference type="EMBL" id="SDL20148.1"/>
    </source>
</evidence>
<name>A0A1G9I4H1_9BACT</name>
<gene>
    <name evidence="7" type="primary">recO</name>
    <name evidence="9" type="ORF">SAMN05660337_2446</name>
</gene>